<dbReference type="AlphaFoldDB" id="A0AAU6Q4P3"/>
<dbReference type="FunFam" id="1.10.287.130:FF:000252">
    <property type="entry name" value="ATP-binding region ATPase domain protein"/>
    <property type="match status" value="1"/>
</dbReference>
<dbReference type="InterPro" id="IPR005467">
    <property type="entry name" value="His_kinase_dom"/>
</dbReference>
<dbReference type="CDD" id="cd00075">
    <property type="entry name" value="HATPase"/>
    <property type="match status" value="1"/>
</dbReference>
<dbReference type="PANTHER" id="PTHR43711">
    <property type="entry name" value="TWO-COMPONENT HISTIDINE KINASE"/>
    <property type="match status" value="1"/>
</dbReference>
<evidence type="ECO:0000256" key="4">
    <source>
        <dbReference type="ARBA" id="ARBA00022679"/>
    </source>
</evidence>
<evidence type="ECO:0000256" key="3">
    <source>
        <dbReference type="ARBA" id="ARBA00022553"/>
    </source>
</evidence>
<evidence type="ECO:0000313" key="8">
    <source>
        <dbReference type="EMBL" id="WYF45600.1"/>
    </source>
</evidence>
<keyword evidence="4" id="KW-0808">Transferase</keyword>
<dbReference type="InterPro" id="IPR003594">
    <property type="entry name" value="HATPase_dom"/>
</dbReference>
<evidence type="ECO:0000256" key="6">
    <source>
        <dbReference type="ARBA" id="ARBA00023012"/>
    </source>
</evidence>
<dbReference type="PANTHER" id="PTHR43711:SF1">
    <property type="entry name" value="HISTIDINE KINASE 1"/>
    <property type="match status" value="1"/>
</dbReference>
<keyword evidence="5 8" id="KW-0418">Kinase</keyword>
<dbReference type="InterPro" id="IPR004358">
    <property type="entry name" value="Sig_transdc_His_kin-like_C"/>
</dbReference>
<dbReference type="PRINTS" id="PR00344">
    <property type="entry name" value="BCTRLSENSOR"/>
</dbReference>
<dbReference type="RefSeq" id="WP_339096891.1">
    <property type="nucleotide sequence ID" value="NZ_CP149782.1"/>
</dbReference>
<dbReference type="Pfam" id="PF00512">
    <property type="entry name" value="HisKA"/>
    <property type="match status" value="1"/>
</dbReference>
<evidence type="ECO:0000259" key="7">
    <source>
        <dbReference type="PROSITE" id="PS50109"/>
    </source>
</evidence>
<dbReference type="CDD" id="cd00082">
    <property type="entry name" value="HisKA"/>
    <property type="match status" value="1"/>
</dbReference>
<dbReference type="PROSITE" id="PS50109">
    <property type="entry name" value="HIS_KIN"/>
    <property type="match status" value="1"/>
</dbReference>
<dbReference type="SUPFAM" id="SSF55874">
    <property type="entry name" value="ATPase domain of HSP90 chaperone/DNA topoisomerase II/histidine kinase"/>
    <property type="match status" value="1"/>
</dbReference>
<sequence length="387" mass="42558">MPLAASSPPTIFVVSPDAAQASALAAELREAEVRWLVDGERLLRESHVQVPQVVVLHDRVTGTPLPQILGILRQRSELAATQWLAVGSQGLGALLSAGADALMADTTPPAAMAAQIRNMLGRTGQLLHLQERLTTVQGQLDTWEHEEKVRDQLVHMLVHDLKNPIAAVMGLLQIVEDDPTLSGESRELVRLCHDESQHLLRLTVNMLDVRKIQAGKMNLRRELLFSPMFEEIIEQACGDVGSSLRERQLSVQVAKDLSPVDADPEVLRRVLANLISNALKHSLSGSRLTVSVRPQPSHVLLSVRDEGEGIPAEDIPNLFAAFGQSRLTLHGRFDTGMGLAFCKMAIEQHGGRIWVESVRGQGSEFFMTLPYAQDVEEDDDDYVELLS</sequence>
<dbReference type="Gene3D" id="3.30.565.10">
    <property type="entry name" value="Histidine kinase-like ATPase, C-terminal domain"/>
    <property type="match status" value="1"/>
</dbReference>
<organism evidence="8">
    <name type="scientific">Deinococcus sp. VB142</name>
    <dbReference type="NCBI Taxonomy" id="3112952"/>
    <lineage>
        <taxon>Bacteria</taxon>
        <taxon>Thermotogati</taxon>
        <taxon>Deinococcota</taxon>
        <taxon>Deinococci</taxon>
        <taxon>Deinococcales</taxon>
        <taxon>Deinococcaceae</taxon>
        <taxon>Deinococcus</taxon>
    </lineage>
</organism>
<dbReference type="InterPro" id="IPR003661">
    <property type="entry name" value="HisK_dim/P_dom"/>
</dbReference>
<keyword evidence="6" id="KW-0902">Two-component regulatory system</keyword>
<dbReference type="InterPro" id="IPR036890">
    <property type="entry name" value="HATPase_C_sf"/>
</dbReference>
<evidence type="ECO:0000256" key="5">
    <source>
        <dbReference type="ARBA" id="ARBA00022777"/>
    </source>
</evidence>
<gene>
    <name evidence="8" type="ORF">WDJ50_05635</name>
</gene>
<keyword evidence="3" id="KW-0597">Phosphoprotein</keyword>
<feature type="domain" description="Histidine kinase" evidence="7">
    <location>
        <begin position="156"/>
        <end position="373"/>
    </location>
</feature>
<dbReference type="EC" id="2.7.13.3" evidence="2"/>
<dbReference type="InterPro" id="IPR011006">
    <property type="entry name" value="CheY-like_superfamily"/>
</dbReference>
<proteinExistence type="predicted"/>
<evidence type="ECO:0000256" key="2">
    <source>
        <dbReference type="ARBA" id="ARBA00012438"/>
    </source>
</evidence>
<dbReference type="SMART" id="SM00387">
    <property type="entry name" value="HATPase_c"/>
    <property type="match status" value="1"/>
</dbReference>
<dbReference type="FunFam" id="3.30.565.10:FF:000006">
    <property type="entry name" value="Sensor histidine kinase WalK"/>
    <property type="match status" value="1"/>
</dbReference>
<accession>A0AAU6Q4P3</accession>
<dbReference type="SUPFAM" id="SSF52172">
    <property type="entry name" value="CheY-like"/>
    <property type="match status" value="1"/>
</dbReference>
<dbReference type="SMART" id="SM00388">
    <property type="entry name" value="HisKA"/>
    <property type="match status" value="1"/>
</dbReference>
<dbReference type="Gene3D" id="1.10.287.130">
    <property type="match status" value="1"/>
</dbReference>
<evidence type="ECO:0000256" key="1">
    <source>
        <dbReference type="ARBA" id="ARBA00000085"/>
    </source>
</evidence>
<reference evidence="8" key="1">
    <citation type="submission" date="2024-03" db="EMBL/GenBank/DDBJ databases">
        <title>Deinococcus weizhi sp. nov., isolated from human skin.</title>
        <authorList>
            <person name="Wei Z."/>
            <person name="Tian F."/>
            <person name="Yang C."/>
            <person name="Xin L.T."/>
            <person name="Wen Z.J."/>
            <person name="Lan K.C."/>
            <person name="Yu L."/>
            <person name="Zhe W."/>
            <person name="Dan F.D."/>
            <person name="Jun W."/>
            <person name="Rui Z."/>
            <person name="Yong X.J."/>
            <person name="Ting Y."/>
            <person name="Wei X."/>
            <person name="Xu Z.G."/>
            <person name="Xin Z."/>
            <person name="Dong F.G."/>
            <person name="Ni X.M."/>
            <person name="Zheng M.G."/>
            <person name="Chun Y."/>
            <person name="Qian W.X."/>
        </authorList>
    </citation>
    <scope>NUCLEOTIDE SEQUENCE</scope>
    <source>
        <strain evidence="8">VB142</strain>
    </source>
</reference>
<dbReference type="SUPFAM" id="SSF47384">
    <property type="entry name" value="Homodimeric domain of signal transducing histidine kinase"/>
    <property type="match status" value="1"/>
</dbReference>
<comment type="catalytic activity">
    <reaction evidence="1">
        <text>ATP + protein L-histidine = ADP + protein N-phospho-L-histidine.</text>
        <dbReference type="EC" id="2.7.13.3"/>
    </reaction>
</comment>
<dbReference type="InterPro" id="IPR036097">
    <property type="entry name" value="HisK_dim/P_sf"/>
</dbReference>
<name>A0AAU6Q4P3_9DEIO</name>
<dbReference type="EMBL" id="CP149782">
    <property type="protein sequence ID" value="WYF45600.1"/>
    <property type="molecule type" value="Genomic_DNA"/>
</dbReference>
<dbReference type="GO" id="GO:0000155">
    <property type="term" value="F:phosphorelay sensor kinase activity"/>
    <property type="evidence" value="ECO:0007669"/>
    <property type="project" value="InterPro"/>
</dbReference>
<dbReference type="Pfam" id="PF02518">
    <property type="entry name" value="HATPase_c"/>
    <property type="match status" value="1"/>
</dbReference>
<protein>
    <recommendedName>
        <fullName evidence="2">histidine kinase</fullName>
        <ecNumber evidence="2">2.7.13.3</ecNumber>
    </recommendedName>
</protein>
<dbReference type="InterPro" id="IPR050736">
    <property type="entry name" value="Sensor_HK_Regulatory"/>
</dbReference>